<name>A0ABD3MW85_9STRA</name>
<keyword evidence="2" id="KW-0472">Membrane</keyword>
<evidence type="ECO:0000256" key="1">
    <source>
        <dbReference type="ARBA" id="ARBA00004370"/>
    </source>
</evidence>
<keyword evidence="6" id="KW-1185">Reference proteome</keyword>
<evidence type="ECO:0000256" key="2">
    <source>
        <dbReference type="ARBA" id="ARBA00023136"/>
    </source>
</evidence>
<dbReference type="GO" id="GO:0016020">
    <property type="term" value="C:membrane"/>
    <property type="evidence" value="ECO:0007669"/>
    <property type="project" value="UniProtKB-SubCell"/>
</dbReference>
<feature type="domain" description="Bacterial surface antigen (D15)" evidence="4">
    <location>
        <begin position="529"/>
        <end position="702"/>
    </location>
</feature>
<evidence type="ECO:0000313" key="5">
    <source>
        <dbReference type="EMBL" id="KAL3766522.1"/>
    </source>
</evidence>
<feature type="region of interest" description="Disordered" evidence="3">
    <location>
        <begin position="141"/>
        <end position="163"/>
    </location>
</feature>
<comment type="subcellular location">
    <subcellularLocation>
        <location evidence="1">Membrane</location>
    </subcellularLocation>
</comment>
<comment type="caution">
    <text evidence="5">The sequence shown here is derived from an EMBL/GenBank/DDBJ whole genome shotgun (WGS) entry which is preliminary data.</text>
</comment>
<dbReference type="Gene3D" id="2.40.160.50">
    <property type="entry name" value="membrane protein fhac: a member of the omp85/tpsb transporter family"/>
    <property type="match status" value="1"/>
</dbReference>
<dbReference type="Proteomes" id="UP001530293">
    <property type="component" value="Unassembled WGS sequence"/>
</dbReference>
<accession>A0ABD3MW85</accession>
<dbReference type="InterPro" id="IPR000184">
    <property type="entry name" value="Bac_surfAg_D15"/>
</dbReference>
<organism evidence="5 6">
    <name type="scientific">Discostella pseudostelligera</name>
    <dbReference type="NCBI Taxonomy" id="259834"/>
    <lineage>
        <taxon>Eukaryota</taxon>
        <taxon>Sar</taxon>
        <taxon>Stramenopiles</taxon>
        <taxon>Ochrophyta</taxon>
        <taxon>Bacillariophyta</taxon>
        <taxon>Coscinodiscophyceae</taxon>
        <taxon>Thalassiosirophycidae</taxon>
        <taxon>Stephanodiscales</taxon>
        <taxon>Stephanodiscaceae</taxon>
        <taxon>Discostella</taxon>
    </lineage>
</organism>
<reference evidence="5 6" key="1">
    <citation type="submission" date="2024-10" db="EMBL/GenBank/DDBJ databases">
        <title>Updated reference genomes for cyclostephanoid diatoms.</title>
        <authorList>
            <person name="Roberts W.R."/>
            <person name="Alverson A.J."/>
        </authorList>
    </citation>
    <scope>NUCLEOTIDE SEQUENCE [LARGE SCALE GENOMIC DNA]</scope>
    <source>
        <strain evidence="5 6">AJA232-27</strain>
    </source>
</reference>
<protein>
    <recommendedName>
        <fullName evidence="4">Bacterial surface antigen (D15) domain-containing protein</fullName>
    </recommendedName>
</protein>
<sequence>MKNQHDQGAAAAAQRQKQHQQLLVLEQLQQRKAEFVSKYSLPLNYPAKVHGLAATADNDATTAEEEAATSTRTSSQFINARLLEVGVPLGHSNSSSNSSSLAKHSVAIGKFIRDLEGTGCYDAVQIHLDRASSNNNNNIAARKHQQQQSPENDNDDDDGSSSSYNVTVKLREKKWYKLYIGGGVNSDYNDPTTYSSFSPSSILGGTNNSTTSNANTNNNNFSTFLPKLQFETSASLLNLTGYADISSASYIVDQTGNASFKLVHDRPLVSLLSEKNNGWLYRWLMPNPVGGGAFNDNDDDDDDPSIMMMTVNSFTGGGSQTSLGLHAAFHDVDYESTRSSKEYVRSMGVRLANHSRGNNANYYRPSTSPPESMAGPYLFLDWNASLLDILPKRHPTYPYMLDCSSQIAQLAGTYLKHSLSGGWYWNGSLVNDRSNPTCGYDGYVWGEVAGPPGDVGYWKLKSGYSFHLPVELMLRVGGYNMDDDSTIENVVEGGDGGNYDGADSSSTTVTGMTLHSSFNCGILRPLNFNSLIGNSTIRSSNNNGGTASIIIPPSDRFYVGGPGQLRGFLPAGIGPRANTGGSSVPGGDALGGDIFYTSTLATSVPFPTYLATLRNNGARLFGFVNAGTCCAVSTSSSSTTPLIGMGCLPIWNQILHSTRVSIGGGLSMGSPMGRCELTYAVPIRYGPRDARKSVQFGFGFSFG</sequence>
<dbReference type="Pfam" id="PF01103">
    <property type="entry name" value="Omp85"/>
    <property type="match status" value="1"/>
</dbReference>
<dbReference type="AlphaFoldDB" id="A0ABD3MW85"/>
<evidence type="ECO:0000313" key="6">
    <source>
        <dbReference type="Proteomes" id="UP001530293"/>
    </source>
</evidence>
<proteinExistence type="predicted"/>
<dbReference type="EMBL" id="JALLBG020000084">
    <property type="protein sequence ID" value="KAL3766522.1"/>
    <property type="molecule type" value="Genomic_DNA"/>
</dbReference>
<gene>
    <name evidence="5" type="ORF">ACHAWU_000317</name>
</gene>
<evidence type="ECO:0000256" key="3">
    <source>
        <dbReference type="SAM" id="MobiDB-lite"/>
    </source>
</evidence>
<evidence type="ECO:0000259" key="4">
    <source>
        <dbReference type="Pfam" id="PF01103"/>
    </source>
</evidence>